<keyword evidence="2" id="KW-0812">Transmembrane</keyword>
<reference evidence="5 6" key="1">
    <citation type="submission" date="2019-05" db="EMBL/GenBank/DDBJ databases">
        <title>Emergence of the Ug99 lineage of the wheat stem rust pathogen through somatic hybridization.</title>
        <authorList>
            <person name="Li F."/>
            <person name="Upadhyaya N.M."/>
            <person name="Sperschneider J."/>
            <person name="Matny O."/>
            <person name="Nguyen-Phuc H."/>
            <person name="Mago R."/>
            <person name="Raley C."/>
            <person name="Miller M.E."/>
            <person name="Silverstein K.A.T."/>
            <person name="Henningsen E."/>
            <person name="Hirsch C.D."/>
            <person name="Visser B."/>
            <person name="Pretorius Z.A."/>
            <person name="Steffenson B.J."/>
            <person name="Schwessinger B."/>
            <person name="Dodds P.N."/>
            <person name="Figueroa M."/>
        </authorList>
    </citation>
    <scope>NUCLEOTIDE SEQUENCE [LARGE SCALE GENOMIC DNA]</scope>
    <source>
        <strain evidence="3">21-0</strain>
        <strain evidence="4 6">Ug99</strain>
    </source>
</reference>
<dbReference type="AlphaFoldDB" id="A0A5B0LNG0"/>
<accession>A0A5B0LNG0</accession>
<evidence type="ECO:0000256" key="1">
    <source>
        <dbReference type="SAM" id="MobiDB-lite"/>
    </source>
</evidence>
<name>A0A5B0LNG0_PUCGR</name>
<keyword evidence="5" id="KW-1185">Reference proteome</keyword>
<protein>
    <submittedName>
        <fullName evidence="3">Uncharacterized protein</fullName>
    </submittedName>
</protein>
<keyword evidence="2" id="KW-1133">Transmembrane helix</keyword>
<feature type="compositionally biased region" description="Polar residues" evidence="1">
    <location>
        <begin position="61"/>
        <end position="72"/>
    </location>
</feature>
<keyword evidence="2" id="KW-0472">Membrane</keyword>
<evidence type="ECO:0000313" key="5">
    <source>
        <dbReference type="Proteomes" id="UP000324748"/>
    </source>
</evidence>
<feature type="compositionally biased region" description="Basic residues" evidence="1">
    <location>
        <begin position="245"/>
        <end position="254"/>
    </location>
</feature>
<feature type="transmembrane region" description="Helical" evidence="2">
    <location>
        <begin position="162"/>
        <end position="183"/>
    </location>
</feature>
<evidence type="ECO:0000313" key="6">
    <source>
        <dbReference type="Proteomes" id="UP000325313"/>
    </source>
</evidence>
<feature type="compositionally biased region" description="Basic and acidic residues" evidence="1">
    <location>
        <begin position="117"/>
        <end position="128"/>
    </location>
</feature>
<gene>
    <name evidence="3" type="ORF">PGT21_019862</name>
    <name evidence="4" type="ORF">PGTUg99_010932</name>
</gene>
<evidence type="ECO:0000256" key="2">
    <source>
        <dbReference type="SAM" id="Phobius"/>
    </source>
</evidence>
<dbReference type="EMBL" id="VSWC01000196">
    <property type="protein sequence ID" value="KAA1066072.1"/>
    <property type="molecule type" value="Genomic_DNA"/>
</dbReference>
<proteinExistence type="predicted"/>
<dbReference type="OrthoDB" id="2503360at2759"/>
<sequence length="254" mass="27178">MNSTHQFPGRSTEYNAGAYGRDGAPAQNFMSSVAPAHRQPGPQRPNIAPSERPLPPMDRLSPTSRYAPQAPSSHDAENPFISPLDPKLPPPKAAFLEPTSPTSHTFEPHTSVGLIHGKSEKPSTREDFYRPGAQWKDLDRAKQQESSNWLKKQSQAGSKFKTITWIVAVIALVIIGALIAKIVTKKSEPVTAPAPLKWANGATHVPTFGANSTTTAVPTDTSKTAKTAAADSPTSSSASTSKISSSKRHLVVLD</sequence>
<organism evidence="3 5">
    <name type="scientific">Puccinia graminis f. sp. tritici</name>
    <dbReference type="NCBI Taxonomy" id="56615"/>
    <lineage>
        <taxon>Eukaryota</taxon>
        <taxon>Fungi</taxon>
        <taxon>Dikarya</taxon>
        <taxon>Basidiomycota</taxon>
        <taxon>Pucciniomycotina</taxon>
        <taxon>Pucciniomycetes</taxon>
        <taxon>Pucciniales</taxon>
        <taxon>Pucciniaceae</taxon>
        <taxon>Puccinia</taxon>
    </lineage>
</organism>
<evidence type="ECO:0000313" key="3">
    <source>
        <dbReference type="EMBL" id="KAA1066072.1"/>
    </source>
</evidence>
<feature type="compositionally biased region" description="Low complexity" evidence="1">
    <location>
        <begin position="218"/>
        <end position="244"/>
    </location>
</feature>
<feature type="region of interest" description="Disordered" evidence="1">
    <location>
        <begin position="1"/>
        <end position="128"/>
    </location>
</feature>
<dbReference type="Proteomes" id="UP000324748">
    <property type="component" value="Unassembled WGS sequence"/>
</dbReference>
<feature type="region of interest" description="Disordered" evidence="1">
    <location>
        <begin position="201"/>
        <end position="254"/>
    </location>
</feature>
<dbReference type="EMBL" id="VDEP01000110">
    <property type="protein sequence ID" value="KAA1130289.1"/>
    <property type="molecule type" value="Genomic_DNA"/>
</dbReference>
<evidence type="ECO:0000313" key="4">
    <source>
        <dbReference type="EMBL" id="KAA1130289.1"/>
    </source>
</evidence>
<comment type="caution">
    <text evidence="3">The sequence shown here is derived from an EMBL/GenBank/DDBJ whole genome shotgun (WGS) entry which is preliminary data.</text>
</comment>
<dbReference type="Proteomes" id="UP000325313">
    <property type="component" value="Unassembled WGS sequence"/>
</dbReference>